<protein>
    <submittedName>
        <fullName evidence="10">Sulfatase</fullName>
    </submittedName>
</protein>
<keyword evidence="3" id="KW-0479">Metal-binding</keyword>
<proteinExistence type="inferred from homology"/>
<dbReference type="SUPFAM" id="SSF53649">
    <property type="entry name" value="Alkaline phosphatase-like"/>
    <property type="match status" value="1"/>
</dbReference>
<sequence length="467" mass="51131">MMKRLAALLLLLAPLHAQEKKFNVLLLIADDMKAALGSMGNPLGRTPNLDKLASSGVLFEKAYCQFPLCNPSRASMLTGRYPKTTGVLGNRDDFRKLHPEWSTLPQWFKEHGYISAETGKIFHGGIDDGVSWTEDAMTDVAVETRPTQTKWPLEGDDQLSKDKKSDRRILLDGNGDGHPENAIADRAIGFLRARHDKPFFLACGFVQPHSPPTAPRSFYDVHRTEDISLPPDFAPRPIVPEGFPKAAIRPRNADLFVGRDASETEAKEMIRAYHAGVSWTDWNAGRVLDELDRLGFAGNTIVVFWSDHGYQLGEKGKWSKAGSLFEAGTRVPLIIRVPGEAAGRKCQRVVESIDLFPTLAALCGLPAAPGTEGRDLSPLIKDPQAPWDHPAFTIWSEDGKTATGISIRTEKWRYAEYAAGGAMLLDPAADPHEMRNLADDPALAGIQAELSGKIATFAGKEAGRSSD</sequence>
<dbReference type="CDD" id="cd16030">
    <property type="entry name" value="iduronate-2-sulfatase"/>
    <property type="match status" value="1"/>
</dbReference>
<evidence type="ECO:0000313" key="10">
    <source>
        <dbReference type="EMBL" id="QJE98262.1"/>
    </source>
</evidence>
<keyword evidence="11" id="KW-1185">Reference proteome</keyword>
<evidence type="ECO:0000256" key="5">
    <source>
        <dbReference type="ARBA" id="ARBA00022801"/>
    </source>
</evidence>
<feature type="chain" id="PRO_5032614146" evidence="8">
    <location>
        <begin position="18"/>
        <end position="467"/>
    </location>
</feature>
<name>A0A858RN21_9BACT</name>
<dbReference type="Proteomes" id="UP000501812">
    <property type="component" value="Chromosome"/>
</dbReference>
<evidence type="ECO:0000256" key="6">
    <source>
        <dbReference type="ARBA" id="ARBA00022837"/>
    </source>
</evidence>
<dbReference type="GO" id="GO:0046872">
    <property type="term" value="F:metal ion binding"/>
    <property type="evidence" value="ECO:0007669"/>
    <property type="project" value="UniProtKB-KW"/>
</dbReference>
<organism evidence="10 11">
    <name type="scientific">Luteolibacter luteus</name>
    <dbReference type="NCBI Taxonomy" id="2728835"/>
    <lineage>
        <taxon>Bacteria</taxon>
        <taxon>Pseudomonadati</taxon>
        <taxon>Verrucomicrobiota</taxon>
        <taxon>Verrucomicrobiia</taxon>
        <taxon>Verrucomicrobiales</taxon>
        <taxon>Verrucomicrobiaceae</taxon>
        <taxon>Luteolibacter</taxon>
    </lineage>
</organism>
<evidence type="ECO:0000259" key="9">
    <source>
        <dbReference type="Pfam" id="PF00884"/>
    </source>
</evidence>
<dbReference type="GO" id="GO:0004423">
    <property type="term" value="F:iduronate-2-sulfatase activity"/>
    <property type="evidence" value="ECO:0007669"/>
    <property type="project" value="InterPro"/>
</dbReference>
<comment type="cofactor">
    <cofactor evidence="1">
        <name>Ca(2+)</name>
        <dbReference type="ChEBI" id="CHEBI:29108"/>
    </cofactor>
</comment>
<evidence type="ECO:0000256" key="4">
    <source>
        <dbReference type="ARBA" id="ARBA00022729"/>
    </source>
</evidence>
<keyword evidence="4 8" id="KW-0732">Signal</keyword>
<dbReference type="GO" id="GO:0005737">
    <property type="term" value="C:cytoplasm"/>
    <property type="evidence" value="ECO:0007669"/>
    <property type="project" value="TreeGrafter"/>
</dbReference>
<feature type="domain" description="Sulfatase N-terminal" evidence="9">
    <location>
        <begin position="23"/>
        <end position="364"/>
    </location>
</feature>
<evidence type="ECO:0000256" key="1">
    <source>
        <dbReference type="ARBA" id="ARBA00001913"/>
    </source>
</evidence>
<dbReference type="PANTHER" id="PTHR45953:SF1">
    <property type="entry name" value="IDURONATE 2-SULFATASE"/>
    <property type="match status" value="1"/>
</dbReference>
<dbReference type="InterPro" id="IPR035874">
    <property type="entry name" value="IDS"/>
</dbReference>
<evidence type="ECO:0000313" key="11">
    <source>
        <dbReference type="Proteomes" id="UP000501812"/>
    </source>
</evidence>
<evidence type="ECO:0000256" key="8">
    <source>
        <dbReference type="SAM" id="SignalP"/>
    </source>
</evidence>
<dbReference type="AlphaFoldDB" id="A0A858RN21"/>
<dbReference type="EMBL" id="CP051774">
    <property type="protein sequence ID" value="QJE98262.1"/>
    <property type="molecule type" value="Genomic_DNA"/>
</dbReference>
<comment type="similarity">
    <text evidence="2">Belongs to the sulfatase family.</text>
</comment>
<dbReference type="InterPro" id="IPR017850">
    <property type="entry name" value="Alkaline_phosphatase_core_sf"/>
</dbReference>
<dbReference type="PANTHER" id="PTHR45953">
    <property type="entry name" value="IDURONATE 2-SULFATASE"/>
    <property type="match status" value="1"/>
</dbReference>
<dbReference type="Pfam" id="PF00884">
    <property type="entry name" value="Sulfatase"/>
    <property type="match status" value="1"/>
</dbReference>
<feature type="signal peptide" evidence="8">
    <location>
        <begin position="1"/>
        <end position="17"/>
    </location>
</feature>
<dbReference type="InterPro" id="IPR000917">
    <property type="entry name" value="Sulfatase_N"/>
</dbReference>
<keyword evidence="5" id="KW-0378">Hydrolase</keyword>
<feature type="region of interest" description="Disordered" evidence="7">
    <location>
        <begin position="145"/>
        <end position="165"/>
    </location>
</feature>
<reference evidence="10 11" key="1">
    <citation type="submission" date="2020-04" db="EMBL/GenBank/DDBJ databases">
        <title>Luteolibacter sp. G-1-1-1 isolated from soil.</title>
        <authorList>
            <person name="Dahal R.H."/>
        </authorList>
    </citation>
    <scope>NUCLEOTIDE SEQUENCE [LARGE SCALE GENOMIC DNA]</scope>
    <source>
        <strain evidence="10 11">G-1-1-1</strain>
    </source>
</reference>
<evidence type="ECO:0000256" key="3">
    <source>
        <dbReference type="ARBA" id="ARBA00022723"/>
    </source>
</evidence>
<gene>
    <name evidence="10" type="ORF">HHL09_21585</name>
</gene>
<evidence type="ECO:0000256" key="2">
    <source>
        <dbReference type="ARBA" id="ARBA00008779"/>
    </source>
</evidence>
<accession>A0A858RN21</accession>
<dbReference type="Gene3D" id="3.40.720.10">
    <property type="entry name" value="Alkaline Phosphatase, subunit A"/>
    <property type="match status" value="1"/>
</dbReference>
<dbReference type="RefSeq" id="WP_169456721.1">
    <property type="nucleotide sequence ID" value="NZ_CP051774.1"/>
</dbReference>
<evidence type="ECO:0000256" key="7">
    <source>
        <dbReference type="SAM" id="MobiDB-lite"/>
    </source>
</evidence>
<keyword evidence="6" id="KW-0106">Calcium</keyword>
<dbReference type="KEGG" id="luo:HHL09_21585"/>